<proteinExistence type="predicted"/>
<dbReference type="AlphaFoldDB" id="A0A645IY73"/>
<evidence type="ECO:0000313" key="1">
    <source>
        <dbReference type="EMBL" id="MPN56097.1"/>
    </source>
</evidence>
<name>A0A645IY73_9ZZZZ</name>
<organism evidence="1">
    <name type="scientific">bioreactor metagenome</name>
    <dbReference type="NCBI Taxonomy" id="1076179"/>
    <lineage>
        <taxon>unclassified sequences</taxon>
        <taxon>metagenomes</taxon>
        <taxon>ecological metagenomes</taxon>
    </lineage>
</organism>
<dbReference type="EMBL" id="VSSQ01126074">
    <property type="protein sequence ID" value="MPN56097.1"/>
    <property type="molecule type" value="Genomic_DNA"/>
</dbReference>
<reference evidence="1" key="1">
    <citation type="submission" date="2019-08" db="EMBL/GenBank/DDBJ databases">
        <authorList>
            <person name="Kucharzyk K."/>
            <person name="Murdoch R.W."/>
            <person name="Higgins S."/>
            <person name="Loffler F."/>
        </authorList>
    </citation>
    <scope>NUCLEOTIDE SEQUENCE</scope>
</reference>
<comment type="caution">
    <text evidence="1">The sequence shown here is derived from an EMBL/GenBank/DDBJ whole genome shotgun (WGS) entry which is preliminary data.</text>
</comment>
<sequence length="101" mass="10981">MLGPQLDPGVEMLRAHVLKLHVTLHQVAAKLARSQHHGAPEIHHAIQVRLPARPQFLGKDRAEQRVCQNVRVEVQHQAGEAFPVQIGRSIGGAGVRGCVGI</sequence>
<protein>
    <submittedName>
        <fullName evidence="1">Uncharacterized protein</fullName>
    </submittedName>
</protein>
<gene>
    <name evidence="1" type="ORF">SDC9_203783</name>
</gene>
<accession>A0A645IY73</accession>